<dbReference type="Pfam" id="PF00791">
    <property type="entry name" value="ZU5"/>
    <property type="match status" value="1"/>
</dbReference>
<evidence type="ECO:0000256" key="1">
    <source>
        <dbReference type="SAM" id="MobiDB-lite"/>
    </source>
</evidence>
<feature type="compositionally biased region" description="Acidic residues" evidence="1">
    <location>
        <begin position="35"/>
        <end position="44"/>
    </location>
</feature>
<dbReference type="SMART" id="SM00218">
    <property type="entry name" value="ZU5"/>
    <property type="match status" value="1"/>
</dbReference>
<dbReference type="PROSITE" id="PS51145">
    <property type="entry name" value="ZU5"/>
    <property type="match status" value="1"/>
</dbReference>
<dbReference type="Gene3D" id="2.60.220.30">
    <property type="match status" value="1"/>
</dbReference>
<name>A0A7R8HC86_LEPSM</name>
<sequence length="126" mass="13652">MNSNSNNIHHKNSSYNHTNSSPLISIPMINHAGEDGEDEGGTLEDEDLSISVDGTSSSEVTGTETTKLAKIDFLVSFLVDARGGTMTGCRHSGLRVIIPPKTAPQPMRITCRYFTEDSLLFPPSNE</sequence>
<evidence type="ECO:0000313" key="2">
    <source>
        <dbReference type="EMBL" id="CAF3002225.1"/>
    </source>
</evidence>
<gene>
    <name evidence="2" type="ORF">LSAA_12677</name>
</gene>
<dbReference type="AlphaFoldDB" id="A0A7R8HC86"/>
<organism evidence="2 3">
    <name type="scientific">Lepeophtheirus salmonis</name>
    <name type="common">Salmon louse</name>
    <name type="synonym">Caligus salmonis</name>
    <dbReference type="NCBI Taxonomy" id="72036"/>
    <lineage>
        <taxon>Eukaryota</taxon>
        <taxon>Metazoa</taxon>
        <taxon>Ecdysozoa</taxon>
        <taxon>Arthropoda</taxon>
        <taxon>Crustacea</taxon>
        <taxon>Multicrustacea</taxon>
        <taxon>Hexanauplia</taxon>
        <taxon>Copepoda</taxon>
        <taxon>Siphonostomatoida</taxon>
        <taxon>Caligidae</taxon>
        <taxon>Lepeophtheirus</taxon>
    </lineage>
</organism>
<feature type="region of interest" description="Disordered" evidence="1">
    <location>
        <begin position="1"/>
        <end position="44"/>
    </location>
</feature>
<dbReference type="Proteomes" id="UP000675881">
    <property type="component" value="Chromosome 7"/>
</dbReference>
<reference evidence="2" key="1">
    <citation type="submission" date="2021-02" db="EMBL/GenBank/DDBJ databases">
        <authorList>
            <person name="Bekaert M."/>
        </authorList>
    </citation>
    <scope>NUCLEOTIDE SEQUENCE</scope>
    <source>
        <strain evidence="2">IoA-00</strain>
    </source>
</reference>
<accession>A0A7R8HC86</accession>
<dbReference type="EMBL" id="HG994586">
    <property type="protein sequence ID" value="CAF3002225.1"/>
    <property type="molecule type" value="Genomic_DNA"/>
</dbReference>
<dbReference type="OrthoDB" id="20872at2759"/>
<evidence type="ECO:0000313" key="3">
    <source>
        <dbReference type="Proteomes" id="UP000675881"/>
    </source>
</evidence>
<keyword evidence="3" id="KW-1185">Reference proteome</keyword>
<dbReference type="InterPro" id="IPR000906">
    <property type="entry name" value="ZU5_dom"/>
</dbReference>
<protein>
    <submittedName>
        <fullName evidence="2">ANK</fullName>
    </submittedName>
</protein>
<proteinExistence type="predicted"/>
<feature type="compositionally biased region" description="Low complexity" evidence="1">
    <location>
        <begin position="1"/>
        <end position="17"/>
    </location>
</feature>